<evidence type="ECO:0000313" key="9">
    <source>
        <dbReference type="EMBL" id="EDO36871.1"/>
    </source>
</evidence>
<evidence type="ECO:0000256" key="3">
    <source>
        <dbReference type="ARBA" id="ARBA00064806"/>
    </source>
</evidence>
<dbReference type="HOGENOM" id="CLU_049387_0_1_1"/>
<dbReference type="InterPro" id="IPR000225">
    <property type="entry name" value="Armadillo"/>
</dbReference>
<dbReference type="InterPro" id="IPR013918">
    <property type="entry name" value="Nucleotide_exch_fac_Fes1"/>
</dbReference>
<organism evidence="9 10">
    <name type="scientific">Nematostella vectensis</name>
    <name type="common">Starlet sea anemone</name>
    <dbReference type="NCBI Taxonomy" id="45351"/>
    <lineage>
        <taxon>Eukaryota</taxon>
        <taxon>Metazoa</taxon>
        <taxon>Cnidaria</taxon>
        <taxon>Anthozoa</taxon>
        <taxon>Hexacorallia</taxon>
        <taxon>Actiniaria</taxon>
        <taxon>Edwardsiidae</taxon>
        <taxon>Nematostella</taxon>
    </lineage>
</organism>
<proteinExistence type="predicted"/>
<dbReference type="InterPro" id="IPR050693">
    <property type="entry name" value="Hsp70_NEF-Inhibitors"/>
</dbReference>
<evidence type="ECO:0000259" key="8">
    <source>
        <dbReference type="Pfam" id="PF08609"/>
    </source>
</evidence>
<dbReference type="SMART" id="SM00185">
    <property type="entry name" value="ARM"/>
    <property type="match status" value="2"/>
</dbReference>
<dbReference type="AlphaFoldDB" id="A7SHD1"/>
<evidence type="ECO:0000256" key="4">
    <source>
        <dbReference type="ARBA" id="ARBA00069271"/>
    </source>
</evidence>
<dbReference type="SUPFAM" id="SSF48371">
    <property type="entry name" value="ARM repeat"/>
    <property type="match status" value="1"/>
</dbReference>
<dbReference type="PANTHER" id="PTHR19316">
    <property type="entry name" value="PROTEIN FOLDING REGULATOR"/>
    <property type="match status" value="1"/>
</dbReference>
<evidence type="ECO:0000256" key="6">
    <source>
        <dbReference type="ARBA" id="ARBA00081319"/>
    </source>
</evidence>
<dbReference type="KEGG" id="nve:5508324"/>
<dbReference type="PANTHER" id="PTHR19316:SF18">
    <property type="entry name" value="HSP70-BINDING PROTEIN 1"/>
    <property type="match status" value="1"/>
</dbReference>
<dbReference type="Proteomes" id="UP000001593">
    <property type="component" value="Unassembled WGS sequence"/>
</dbReference>
<accession>A7SHD1</accession>
<evidence type="ECO:0000256" key="2">
    <source>
        <dbReference type="ARBA" id="ARBA00022737"/>
    </source>
</evidence>
<feature type="region of interest" description="Disordered" evidence="7">
    <location>
        <begin position="21"/>
        <end position="41"/>
    </location>
</feature>
<feature type="domain" description="Nucleotide exchange factor Fes1" evidence="8">
    <location>
        <begin position="15"/>
        <end position="107"/>
    </location>
</feature>
<sequence length="326" mass="36309">MSEGGGDSRRYPRSLEGVLQLSVAAGGGETPSENVAREMSEERREFLAGALSSLSENSELEKMKQCVKVLSQPSSDNDEDEDKITEKKHALEILASLADIIDNANDLHKIGGFPVFAEYLKSNNSELRWRAADLVATVGQNNPYSQAVLVQMGIVQTLLKLIDADSCEKTRIKAMYALSCMTRGFPAAEAVFLKHDGLSVLMRAMHSDTEKLKLKATFMMRHFLLADSVDKDIFVNMGMVEQFVSLLQEVKDDFKEHVTEALLLLAKRSQHAISECRREELALKAAIEARRQALVADRDGNQDEIENCDELLKLCFAEQPADIEDR</sequence>
<gene>
    <name evidence="9" type="ORF">NEMVEDRAFT_v1g237262</name>
</gene>
<dbReference type="eggNOG" id="KOG2160">
    <property type="taxonomic scope" value="Eukaryota"/>
</dbReference>
<dbReference type="Gene3D" id="1.25.10.10">
    <property type="entry name" value="Leucine-rich Repeat Variant"/>
    <property type="match status" value="1"/>
</dbReference>
<dbReference type="InterPro" id="IPR011989">
    <property type="entry name" value="ARM-like"/>
</dbReference>
<dbReference type="FunFam" id="1.25.10.10:FF:000178">
    <property type="entry name" value="hsp70-binding protein 1 isoform X1"/>
    <property type="match status" value="1"/>
</dbReference>
<keyword evidence="1" id="KW-0597">Phosphoprotein</keyword>
<name>A7SHD1_NEMVE</name>
<evidence type="ECO:0000256" key="7">
    <source>
        <dbReference type="SAM" id="MobiDB-lite"/>
    </source>
</evidence>
<evidence type="ECO:0000313" key="10">
    <source>
        <dbReference type="Proteomes" id="UP000001593"/>
    </source>
</evidence>
<dbReference type="GO" id="GO:0000774">
    <property type="term" value="F:adenyl-nucleotide exchange factor activity"/>
    <property type="evidence" value="ECO:0000318"/>
    <property type="project" value="GO_Central"/>
</dbReference>
<comment type="subunit">
    <text evidence="3">Interacts with the ATP-binding domain of HSPA1A. Detected in a ternary complex containing STUB1, HSPA1A and HSPBP1. Interacts with PGLYRP1; this interaction blocks the cytotoxic activity of the PGLYRP1-HSPA1A complex.</text>
</comment>
<protein>
    <recommendedName>
        <fullName evidence="4">Hsp70-binding protein 1</fullName>
    </recommendedName>
    <alternativeName>
        <fullName evidence="5">Heat shock protein-binding protein 1</fullName>
    </alternativeName>
    <alternativeName>
        <fullName evidence="6">Hsp70-interacting protein 1</fullName>
    </alternativeName>
</protein>
<dbReference type="OrthoDB" id="10250458at2759"/>
<keyword evidence="2" id="KW-0677">Repeat</keyword>
<dbReference type="PhylomeDB" id="A7SHD1"/>
<dbReference type="OMA" id="CHVQSGL"/>
<dbReference type="InterPro" id="IPR016024">
    <property type="entry name" value="ARM-type_fold"/>
</dbReference>
<evidence type="ECO:0000256" key="5">
    <source>
        <dbReference type="ARBA" id="ARBA00075420"/>
    </source>
</evidence>
<dbReference type="GO" id="GO:0005783">
    <property type="term" value="C:endoplasmic reticulum"/>
    <property type="evidence" value="ECO:0000318"/>
    <property type="project" value="GO_Central"/>
</dbReference>
<evidence type="ECO:0000256" key="1">
    <source>
        <dbReference type="ARBA" id="ARBA00022553"/>
    </source>
</evidence>
<keyword evidence="10" id="KW-1185">Reference proteome</keyword>
<dbReference type="STRING" id="45351.A7SHD1"/>
<dbReference type="EMBL" id="DS469659">
    <property type="protein sequence ID" value="EDO36871.1"/>
    <property type="molecule type" value="Genomic_DNA"/>
</dbReference>
<dbReference type="Pfam" id="PF08609">
    <property type="entry name" value="Fes1"/>
    <property type="match status" value="1"/>
</dbReference>
<reference evidence="9 10" key="1">
    <citation type="journal article" date="2007" name="Science">
        <title>Sea anemone genome reveals ancestral eumetazoan gene repertoire and genomic organization.</title>
        <authorList>
            <person name="Putnam N.H."/>
            <person name="Srivastava M."/>
            <person name="Hellsten U."/>
            <person name="Dirks B."/>
            <person name="Chapman J."/>
            <person name="Salamov A."/>
            <person name="Terry A."/>
            <person name="Shapiro H."/>
            <person name="Lindquist E."/>
            <person name="Kapitonov V.V."/>
            <person name="Jurka J."/>
            <person name="Genikhovich G."/>
            <person name="Grigoriev I.V."/>
            <person name="Lucas S.M."/>
            <person name="Steele R.E."/>
            <person name="Finnerty J.R."/>
            <person name="Technau U."/>
            <person name="Martindale M.Q."/>
            <person name="Rokhsar D.S."/>
        </authorList>
    </citation>
    <scope>NUCLEOTIDE SEQUENCE [LARGE SCALE GENOMIC DNA]</scope>
    <source>
        <strain evidence="10">CH2 X CH6</strain>
    </source>
</reference>
<dbReference type="InParanoid" id="A7SHD1"/>